<dbReference type="SUPFAM" id="SSF50447">
    <property type="entry name" value="Translation proteins"/>
    <property type="match status" value="1"/>
</dbReference>
<evidence type="ECO:0000256" key="5">
    <source>
        <dbReference type="ARBA" id="ARBA00023187"/>
    </source>
</evidence>
<dbReference type="Gene3D" id="3.90.1430.10">
    <property type="entry name" value="Yeast translation eEF2 (G' domain)"/>
    <property type="match status" value="1"/>
</dbReference>
<dbReference type="InterPro" id="IPR044121">
    <property type="entry name" value="Snu114_GTP-bd"/>
</dbReference>
<name>A0A1D1W6Q9_RAMVA</name>
<comment type="subcellular location">
    <subcellularLocation>
        <location evidence="1">Nucleus</location>
    </subcellularLocation>
</comment>
<dbReference type="InterPro" id="IPR004161">
    <property type="entry name" value="EFTu-like_2"/>
</dbReference>
<dbReference type="STRING" id="947166.A0A1D1W6Q9"/>
<dbReference type="FunFam" id="3.40.50.300:FF:000646">
    <property type="entry name" value="U5 small nuclear ribonucleoprotein component"/>
    <property type="match status" value="1"/>
</dbReference>
<dbReference type="GO" id="GO:0005829">
    <property type="term" value="C:cytosol"/>
    <property type="evidence" value="ECO:0007669"/>
    <property type="project" value="TreeGrafter"/>
</dbReference>
<dbReference type="GO" id="GO:0005525">
    <property type="term" value="F:GTP binding"/>
    <property type="evidence" value="ECO:0007669"/>
    <property type="project" value="UniProtKB-KW"/>
</dbReference>
<dbReference type="InterPro" id="IPR005517">
    <property type="entry name" value="Transl_elong_EFG/EF2_IV"/>
</dbReference>
<dbReference type="InterPro" id="IPR009000">
    <property type="entry name" value="Transl_B-barrel_sf"/>
</dbReference>
<feature type="region of interest" description="Disordered" evidence="7">
    <location>
        <begin position="1"/>
        <end position="62"/>
    </location>
</feature>
<dbReference type="PANTHER" id="PTHR42908">
    <property type="entry name" value="TRANSLATION ELONGATION FACTOR-RELATED"/>
    <property type="match status" value="1"/>
</dbReference>
<comment type="caution">
    <text evidence="9">The sequence shown here is derived from an EMBL/GenBank/DDBJ whole genome shotgun (WGS) entry which is preliminary data.</text>
</comment>
<dbReference type="GO" id="GO:0071007">
    <property type="term" value="C:U2-type catalytic step 2 spliceosome"/>
    <property type="evidence" value="ECO:0007669"/>
    <property type="project" value="TreeGrafter"/>
</dbReference>
<dbReference type="Pfam" id="PF03764">
    <property type="entry name" value="EFG_IV"/>
    <property type="match status" value="1"/>
</dbReference>
<dbReference type="FunFam" id="3.90.1430.10:FF:000001">
    <property type="entry name" value="116 kDa U5 small nuclear ribonucleoprotein component"/>
    <property type="match status" value="1"/>
</dbReference>
<dbReference type="FunFam" id="3.30.70.870:FF:000002">
    <property type="entry name" value="Translation elongation factor 2"/>
    <property type="match status" value="1"/>
</dbReference>
<dbReference type="GO" id="GO:0000398">
    <property type="term" value="P:mRNA splicing, via spliceosome"/>
    <property type="evidence" value="ECO:0007669"/>
    <property type="project" value="TreeGrafter"/>
</dbReference>
<accession>A0A1D1W6Q9</accession>
<evidence type="ECO:0000259" key="8">
    <source>
        <dbReference type="PROSITE" id="PS51722"/>
    </source>
</evidence>
<evidence type="ECO:0000313" key="10">
    <source>
        <dbReference type="Proteomes" id="UP000186922"/>
    </source>
</evidence>
<dbReference type="EMBL" id="BDGG01000020">
    <property type="protein sequence ID" value="GAV09107.1"/>
    <property type="molecule type" value="Genomic_DNA"/>
</dbReference>
<dbReference type="FunFam" id="2.40.30.10:FF:000029">
    <property type="entry name" value="116 kDa U5 small nuclear ribonucleoprotein component"/>
    <property type="match status" value="1"/>
</dbReference>
<dbReference type="CDD" id="cd04090">
    <property type="entry name" value="EF2_II_snRNP"/>
    <property type="match status" value="1"/>
</dbReference>
<keyword evidence="4" id="KW-0342">GTP-binding</keyword>
<dbReference type="NCBIfam" id="TIGR00231">
    <property type="entry name" value="small_GTP"/>
    <property type="match status" value="1"/>
</dbReference>
<feature type="compositionally biased region" description="Acidic residues" evidence="7">
    <location>
        <begin position="34"/>
        <end position="44"/>
    </location>
</feature>
<dbReference type="InterPro" id="IPR000640">
    <property type="entry name" value="EFG_V-like"/>
</dbReference>
<dbReference type="InterPro" id="IPR014721">
    <property type="entry name" value="Ribsml_uS5_D2-typ_fold_subgr"/>
</dbReference>
<dbReference type="SUPFAM" id="SSF54211">
    <property type="entry name" value="Ribosomal protein S5 domain 2-like"/>
    <property type="match status" value="1"/>
</dbReference>
<dbReference type="InterPro" id="IPR020568">
    <property type="entry name" value="Ribosomal_Su5_D2-typ_SF"/>
</dbReference>
<dbReference type="Pfam" id="PF03144">
    <property type="entry name" value="GTP_EFTU_D2"/>
    <property type="match status" value="1"/>
</dbReference>
<evidence type="ECO:0000256" key="1">
    <source>
        <dbReference type="ARBA" id="ARBA00004123"/>
    </source>
</evidence>
<keyword evidence="2" id="KW-0507">mRNA processing</keyword>
<dbReference type="InterPro" id="IPR035655">
    <property type="entry name" value="U5-116kDa_C"/>
</dbReference>
<dbReference type="PRINTS" id="PR00315">
    <property type="entry name" value="ELONGATNFCT"/>
</dbReference>
<dbReference type="GO" id="GO:0030623">
    <property type="term" value="F:U5 snRNA binding"/>
    <property type="evidence" value="ECO:0007669"/>
    <property type="project" value="TreeGrafter"/>
</dbReference>
<dbReference type="SUPFAM" id="SSF54980">
    <property type="entry name" value="EF-G C-terminal domain-like"/>
    <property type="match status" value="2"/>
</dbReference>
<dbReference type="FunFam" id="3.30.70.240:FF:000004">
    <property type="entry name" value="116 kDa U5 small nuclear ribonucleoprotein"/>
    <property type="match status" value="1"/>
</dbReference>
<dbReference type="SMART" id="SM00889">
    <property type="entry name" value="EFG_IV"/>
    <property type="match status" value="1"/>
</dbReference>
<evidence type="ECO:0000256" key="2">
    <source>
        <dbReference type="ARBA" id="ARBA00022664"/>
    </source>
</evidence>
<sequence>MDLDLYDEFGNYIGPDIADEEDEEADRENIHEDDISDDEAENGLDDNRMQVSRAVDMGDDDEPRNQIVLHEDKKYYPSAQEIYGPDVETIVQEEDTQPLTKPIIEPVKVRKFNLQEKDVPETTYSHEFMLDLLENPNLIRNVAICGHIHHGKTNLLDCLIEQTHPTLIKKAERDIRYTDTLITEIERGVTIKTKPVTLVLQDSRGKSFAVNIMDTPGHVNFSDEVCAALRICDGVLLVVDAHEGVLLNTERIIKLALQERLPIVLCINKIDRLILELKLPPTDAYFKIRHIIEEVNSLIQTYSEDPEQTLLSPTLGNVCFASPQYSLCFTLKSFGMLYGQAYGADFDVDEFSRRLWGDIYFNAKTRKFQKKAPQTGHSRSFIEFVLEPVYKIMSQVVGDVDVALDGLMDHLNISMTKEEQKENIRPLLRNVFQKFTGEFTGLVDMIVKHISSPLDHARMKIEQIYSGPMNSPQVKAMVECDANGPLMIHTVKNYSTQDATSFHILGRVFSGTLTENQSVKILGENYSIYDEEDSRVLTAGKLFIHESRYKIRISKATPGCWVLIEGIDEPIVKTSTITEPRDQEVYIFRPIRFNTTSVVKIACEPVNPSELPKMLDGLRKVNKSYPLLSTKVEESGEHVILGTGELYLDCVMHDLRKMYSEIDIKVADPVVTFCETVVETSSLKCFAETPNKRNKLTMIAEALQKGLAEDIETGVVSIDWKAKRLGEFFQTKYDWDLLAARSIWAFGPESNGPNILVDDTLPSEVDKTMLSSIRDSVVQGFQWASREGPLCEEPIRNVKFKILDAVVAQEPIARGGGQIIPTARRVAYSAFLMATPRLMEPYMYIEAIAPADCVSPLYTVLARRRGHVTSDAPLPGSPLYTIKAFVPAIDSFGFETDLRTHTQGQAFCQTVFHHWQIVPGDPMDKTLIIKPLEPQPAPALAREFMLKTRRRKGLSEDVSINKFFDDPMLLELAKQDYGLSYAF</sequence>
<dbReference type="Gene3D" id="3.30.70.240">
    <property type="match status" value="1"/>
</dbReference>
<organism evidence="9 10">
    <name type="scientific">Ramazzottius varieornatus</name>
    <name type="common">Water bear</name>
    <name type="synonym">Tardigrade</name>
    <dbReference type="NCBI Taxonomy" id="947166"/>
    <lineage>
        <taxon>Eukaryota</taxon>
        <taxon>Metazoa</taxon>
        <taxon>Ecdysozoa</taxon>
        <taxon>Tardigrada</taxon>
        <taxon>Eutardigrada</taxon>
        <taxon>Parachela</taxon>
        <taxon>Hypsibioidea</taxon>
        <taxon>Ramazzottiidae</taxon>
        <taxon>Ramazzottius</taxon>
    </lineage>
</organism>
<dbReference type="FunFam" id="3.30.230.10:FF:000009">
    <property type="entry name" value="116 kDa U5 small nuclear ribonucleoprotein component"/>
    <property type="match status" value="1"/>
</dbReference>
<feature type="compositionally biased region" description="Acidic residues" evidence="7">
    <location>
        <begin position="17"/>
        <end position="26"/>
    </location>
</feature>
<dbReference type="GO" id="GO:0046540">
    <property type="term" value="C:U4/U6 x U5 tri-snRNP complex"/>
    <property type="evidence" value="ECO:0007669"/>
    <property type="project" value="TreeGrafter"/>
</dbReference>
<dbReference type="CDD" id="cd04167">
    <property type="entry name" value="Snu114p"/>
    <property type="match status" value="1"/>
</dbReference>
<dbReference type="Gene3D" id="3.30.70.870">
    <property type="entry name" value="Elongation Factor G (Translational Gtpase), domain 3"/>
    <property type="match status" value="1"/>
</dbReference>
<dbReference type="PROSITE" id="PS51722">
    <property type="entry name" value="G_TR_2"/>
    <property type="match status" value="1"/>
</dbReference>
<dbReference type="GO" id="GO:0003924">
    <property type="term" value="F:GTPase activity"/>
    <property type="evidence" value="ECO:0007669"/>
    <property type="project" value="InterPro"/>
</dbReference>
<dbReference type="Gene3D" id="3.40.50.300">
    <property type="entry name" value="P-loop containing nucleotide triphosphate hydrolases"/>
    <property type="match status" value="1"/>
</dbReference>
<dbReference type="Gene3D" id="2.40.30.10">
    <property type="entry name" value="Translation factors"/>
    <property type="match status" value="1"/>
</dbReference>
<dbReference type="Gene3D" id="3.30.230.10">
    <property type="match status" value="1"/>
</dbReference>
<dbReference type="CDD" id="cd01683">
    <property type="entry name" value="EF2_IV_snRNP"/>
    <property type="match status" value="1"/>
</dbReference>
<dbReference type="CDD" id="cd04098">
    <property type="entry name" value="eEF2_C_snRNP"/>
    <property type="match status" value="1"/>
</dbReference>
<dbReference type="CDD" id="cd16264">
    <property type="entry name" value="snRNP_III"/>
    <property type="match status" value="1"/>
</dbReference>
<dbReference type="Pfam" id="PF00009">
    <property type="entry name" value="GTP_EFTU"/>
    <property type="match status" value="1"/>
</dbReference>
<proteinExistence type="predicted"/>
<keyword evidence="5" id="KW-0508">mRNA splicing</keyword>
<dbReference type="Pfam" id="PF00679">
    <property type="entry name" value="EFG_C"/>
    <property type="match status" value="1"/>
</dbReference>
<evidence type="ECO:0000256" key="6">
    <source>
        <dbReference type="ARBA" id="ARBA00023242"/>
    </source>
</evidence>
<dbReference type="PANTHER" id="PTHR42908:SF6">
    <property type="entry name" value="116 KDA U5 SMALL NUCLEAR RIBONUCLEOPROTEIN COMPONENT"/>
    <property type="match status" value="1"/>
</dbReference>
<dbReference type="SUPFAM" id="SSF52540">
    <property type="entry name" value="P-loop containing nucleoside triphosphate hydrolases"/>
    <property type="match status" value="1"/>
</dbReference>
<protein>
    <recommendedName>
        <fullName evidence="8">Tr-type G domain-containing protein</fullName>
    </recommendedName>
</protein>
<evidence type="ECO:0000313" key="9">
    <source>
        <dbReference type="EMBL" id="GAV09107.1"/>
    </source>
</evidence>
<evidence type="ECO:0000256" key="4">
    <source>
        <dbReference type="ARBA" id="ARBA00023134"/>
    </source>
</evidence>
<dbReference type="SMART" id="SM00838">
    <property type="entry name" value="EFG_C"/>
    <property type="match status" value="1"/>
</dbReference>
<feature type="domain" description="Tr-type G" evidence="8">
    <location>
        <begin position="137"/>
        <end position="416"/>
    </location>
</feature>
<keyword evidence="3" id="KW-0547">Nucleotide-binding</keyword>
<dbReference type="InterPro" id="IPR000795">
    <property type="entry name" value="T_Tr_GTP-bd_dom"/>
</dbReference>
<dbReference type="InterPro" id="IPR027417">
    <property type="entry name" value="P-loop_NTPase"/>
</dbReference>
<dbReference type="AlphaFoldDB" id="A0A1D1W6Q9"/>
<reference evidence="9 10" key="1">
    <citation type="journal article" date="2016" name="Nat. Commun.">
        <title>Extremotolerant tardigrade genome and improved radiotolerance of human cultured cells by tardigrade-unique protein.</title>
        <authorList>
            <person name="Hashimoto T."/>
            <person name="Horikawa D.D."/>
            <person name="Saito Y."/>
            <person name="Kuwahara H."/>
            <person name="Kozuka-Hata H."/>
            <person name="Shin-I T."/>
            <person name="Minakuchi Y."/>
            <person name="Ohishi K."/>
            <person name="Motoyama A."/>
            <person name="Aizu T."/>
            <person name="Enomoto A."/>
            <person name="Kondo K."/>
            <person name="Tanaka S."/>
            <person name="Hara Y."/>
            <person name="Koshikawa S."/>
            <person name="Sagara H."/>
            <person name="Miura T."/>
            <person name="Yokobori S."/>
            <person name="Miyagawa K."/>
            <person name="Suzuki Y."/>
            <person name="Kubo T."/>
            <person name="Oyama M."/>
            <person name="Kohara Y."/>
            <person name="Fujiyama A."/>
            <person name="Arakawa K."/>
            <person name="Katayama T."/>
            <person name="Toyoda A."/>
            <person name="Kunieda T."/>
        </authorList>
    </citation>
    <scope>NUCLEOTIDE SEQUENCE [LARGE SCALE GENOMIC DNA]</scope>
    <source>
        <strain evidence="9 10">YOKOZUNA-1</strain>
    </source>
</reference>
<keyword evidence="10" id="KW-1185">Reference proteome</keyword>
<dbReference type="InterPro" id="IPR005225">
    <property type="entry name" value="Small_GTP-bd"/>
</dbReference>
<dbReference type="InterPro" id="IPR031950">
    <property type="entry name" value="EFTUD2_N"/>
</dbReference>
<dbReference type="OrthoDB" id="364892at2759"/>
<keyword evidence="6" id="KW-0539">Nucleus</keyword>
<evidence type="ECO:0000256" key="3">
    <source>
        <dbReference type="ARBA" id="ARBA00022741"/>
    </source>
</evidence>
<dbReference type="InterPro" id="IPR035647">
    <property type="entry name" value="EFG_III/V"/>
</dbReference>
<dbReference type="Proteomes" id="UP000186922">
    <property type="component" value="Unassembled WGS sequence"/>
</dbReference>
<gene>
    <name evidence="9" type="primary">RvY_18704</name>
    <name evidence="9" type="synonym">RvY_18704.1</name>
    <name evidence="9" type="ORF">RvY_18704-1</name>
</gene>
<dbReference type="Pfam" id="PF16004">
    <property type="entry name" value="EFTUD2"/>
    <property type="match status" value="1"/>
</dbReference>
<evidence type="ECO:0000256" key="7">
    <source>
        <dbReference type="SAM" id="MobiDB-lite"/>
    </source>
</evidence>